<dbReference type="InterPro" id="IPR054239">
    <property type="entry name" value="DUF6966"/>
</dbReference>
<protein>
    <recommendedName>
        <fullName evidence="1">DUF6966 domain-containing protein</fullName>
    </recommendedName>
</protein>
<evidence type="ECO:0000313" key="3">
    <source>
        <dbReference type="Proteomes" id="UP000305729"/>
    </source>
</evidence>
<gene>
    <name evidence="2" type="ORF">CWC22_021895</name>
</gene>
<dbReference type="Pfam" id="PF22294">
    <property type="entry name" value="DUF6966"/>
    <property type="match status" value="1"/>
</dbReference>
<feature type="domain" description="DUF6966" evidence="1">
    <location>
        <begin position="20"/>
        <end position="74"/>
    </location>
</feature>
<evidence type="ECO:0000313" key="2">
    <source>
        <dbReference type="EMBL" id="QPB85664.1"/>
    </source>
</evidence>
<proteinExistence type="predicted"/>
<dbReference type="Proteomes" id="UP000305729">
    <property type="component" value="Chromosome 2"/>
</dbReference>
<dbReference type="EMBL" id="CP045430">
    <property type="protein sequence ID" value="QPB85664.1"/>
    <property type="molecule type" value="Genomic_DNA"/>
</dbReference>
<dbReference type="RefSeq" id="WP_138539176.1">
    <property type="nucleotide sequence ID" value="NZ_CP045430.1"/>
</dbReference>
<name>A0A5S3UST6_9GAMM</name>
<accession>A0A5S3UST6</accession>
<dbReference type="AlphaFoldDB" id="A0A5S3UST6"/>
<organism evidence="2 3">
    <name type="scientific">Pseudoalteromonas rubra</name>
    <dbReference type="NCBI Taxonomy" id="43658"/>
    <lineage>
        <taxon>Bacteria</taxon>
        <taxon>Pseudomonadati</taxon>
        <taxon>Pseudomonadota</taxon>
        <taxon>Gammaproteobacteria</taxon>
        <taxon>Alteromonadales</taxon>
        <taxon>Pseudoalteromonadaceae</taxon>
        <taxon>Pseudoalteromonas</taxon>
    </lineage>
</organism>
<evidence type="ECO:0000259" key="1">
    <source>
        <dbReference type="Pfam" id="PF22294"/>
    </source>
</evidence>
<sequence>MKNVTLLISEIEKIIELLVSVGETNWVGSFNNFRQKLDSTNAENLETLRSEILRVYGGMGSFSDLVLYEQGQPMIKENQKLDELRTELFRILNDR</sequence>
<reference evidence="2 3" key="1">
    <citation type="submission" date="2019-10" db="EMBL/GenBank/DDBJ databases">
        <title>Pseudoalteromonas rubra S4059.</title>
        <authorList>
            <person name="Paulsen S."/>
            <person name="Wang X."/>
        </authorList>
    </citation>
    <scope>NUCLEOTIDE SEQUENCE [LARGE SCALE GENOMIC DNA]</scope>
    <source>
        <strain evidence="2 3">S4059</strain>
    </source>
</reference>